<protein>
    <submittedName>
        <fullName evidence="1">Uncharacterized protein</fullName>
    </submittedName>
</protein>
<reference evidence="1 2" key="1">
    <citation type="submission" date="2024-09" db="EMBL/GenBank/DDBJ databases">
        <authorList>
            <person name="Sun Q."/>
            <person name="Mori K."/>
        </authorList>
    </citation>
    <scope>NUCLEOTIDE SEQUENCE [LARGE SCALE GENOMIC DNA]</scope>
    <source>
        <strain evidence="1 2">JCM 13503</strain>
    </source>
</reference>
<evidence type="ECO:0000313" key="2">
    <source>
        <dbReference type="Proteomes" id="UP001589733"/>
    </source>
</evidence>
<keyword evidence="2" id="KW-1185">Reference proteome</keyword>
<evidence type="ECO:0000313" key="1">
    <source>
        <dbReference type="EMBL" id="MFB9993649.1"/>
    </source>
</evidence>
<gene>
    <name evidence="1" type="ORF">ACFFLM_16930</name>
</gene>
<dbReference type="Proteomes" id="UP001589733">
    <property type="component" value="Unassembled WGS sequence"/>
</dbReference>
<proteinExistence type="predicted"/>
<sequence length="134" mass="14558">MIVETKIVGRRTPLERRPLELVGEVATLRDLLERLVRAEVDGYNGRQASAGVLRVLTERELDAGAAAGKVSVGPQESARLAEPDEAVKVALLAYNDGMYFVFVDDVQIMALDEPLSLRPDSTLMLLRLTPLAGG</sequence>
<name>A0ABV6B1M2_9DEIO</name>
<organism evidence="1 2">
    <name type="scientific">Deinococcus oregonensis</name>
    <dbReference type="NCBI Taxonomy" id="1805970"/>
    <lineage>
        <taxon>Bacteria</taxon>
        <taxon>Thermotogati</taxon>
        <taxon>Deinococcota</taxon>
        <taxon>Deinococci</taxon>
        <taxon>Deinococcales</taxon>
        <taxon>Deinococcaceae</taxon>
        <taxon>Deinococcus</taxon>
    </lineage>
</organism>
<accession>A0ABV6B1M2</accession>
<comment type="caution">
    <text evidence="1">The sequence shown here is derived from an EMBL/GenBank/DDBJ whole genome shotgun (WGS) entry which is preliminary data.</text>
</comment>
<dbReference type="EMBL" id="JBHLYR010000052">
    <property type="protein sequence ID" value="MFB9993649.1"/>
    <property type="molecule type" value="Genomic_DNA"/>
</dbReference>
<dbReference type="RefSeq" id="WP_380012899.1">
    <property type="nucleotide sequence ID" value="NZ_JBHLYR010000052.1"/>
</dbReference>